<keyword evidence="7" id="KW-0472">Membrane</keyword>
<evidence type="ECO:0000256" key="7">
    <source>
        <dbReference type="SAM" id="Phobius"/>
    </source>
</evidence>
<evidence type="ECO:0000313" key="10">
    <source>
        <dbReference type="EMBL" id="PPK72909.1"/>
    </source>
</evidence>
<keyword evidence="6" id="KW-0175">Coiled coil</keyword>
<dbReference type="SUPFAM" id="SSF58104">
    <property type="entry name" value="Methyl-accepting chemotaxis protein (MCP) signaling domain"/>
    <property type="match status" value="1"/>
</dbReference>
<dbReference type="SMART" id="SM00304">
    <property type="entry name" value="HAMP"/>
    <property type="match status" value="5"/>
</dbReference>
<feature type="domain" description="Methyl-accepting transducer" evidence="8">
    <location>
        <begin position="723"/>
        <end position="938"/>
    </location>
</feature>
<keyword evidence="11" id="KW-1185">Reference proteome</keyword>
<dbReference type="InterPro" id="IPR004090">
    <property type="entry name" value="Chemotax_Me-accpt_rcpt"/>
</dbReference>
<dbReference type="OrthoDB" id="9765776at2"/>
<dbReference type="InterPro" id="IPR004089">
    <property type="entry name" value="MCPsignal_dom"/>
</dbReference>
<organism evidence="10 11">
    <name type="scientific">Methylobacter tundripaludum</name>
    <dbReference type="NCBI Taxonomy" id="173365"/>
    <lineage>
        <taxon>Bacteria</taxon>
        <taxon>Pseudomonadati</taxon>
        <taxon>Pseudomonadota</taxon>
        <taxon>Gammaproteobacteria</taxon>
        <taxon>Methylococcales</taxon>
        <taxon>Methylococcaceae</taxon>
        <taxon>Methylobacter</taxon>
    </lineage>
</organism>
<evidence type="ECO:0000313" key="11">
    <source>
        <dbReference type="Proteomes" id="UP000238071"/>
    </source>
</evidence>
<evidence type="ECO:0000256" key="1">
    <source>
        <dbReference type="ARBA" id="ARBA00004370"/>
    </source>
</evidence>
<dbReference type="Pfam" id="PF00015">
    <property type="entry name" value="MCPsignal"/>
    <property type="match status" value="1"/>
</dbReference>
<feature type="coiled-coil region" evidence="6">
    <location>
        <begin position="909"/>
        <end position="936"/>
    </location>
</feature>
<dbReference type="FunFam" id="1.10.287.950:FF:000001">
    <property type="entry name" value="Methyl-accepting chemotaxis sensory transducer"/>
    <property type="match status" value="1"/>
</dbReference>
<dbReference type="PANTHER" id="PTHR43531">
    <property type="entry name" value="PROTEIN ICFG"/>
    <property type="match status" value="1"/>
</dbReference>
<evidence type="ECO:0000259" key="8">
    <source>
        <dbReference type="PROSITE" id="PS50111"/>
    </source>
</evidence>
<dbReference type="PROSITE" id="PS50111">
    <property type="entry name" value="CHEMOTAXIS_TRANSDUC_2"/>
    <property type="match status" value="1"/>
</dbReference>
<keyword evidence="7" id="KW-1133">Transmembrane helix</keyword>
<dbReference type="InterPro" id="IPR051310">
    <property type="entry name" value="MCP_chemotaxis"/>
</dbReference>
<keyword evidence="3 5" id="KW-0807">Transducer</keyword>
<dbReference type="InterPro" id="IPR041395">
    <property type="entry name" value="McpB_HAMP_3rd"/>
</dbReference>
<dbReference type="Proteomes" id="UP000238071">
    <property type="component" value="Unassembled WGS sequence"/>
</dbReference>
<feature type="domain" description="HAMP" evidence="9">
    <location>
        <begin position="393"/>
        <end position="445"/>
    </location>
</feature>
<comment type="similarity">
    <text evidence="4">Belongs to the methyl-accepting chemotaxis (MCP) protein family.</text>
</comment>
<dbReference type="SMART" id="SM00283">
    <property type="entry name" value="MA"/>
    <property type="match status" value="1"/>
</dbReference>
<dbReference type="GO" id="GO:0016020">
    <property type="term" value="C:membrane"/>
    <property type="evidence" value="ECO:0007669"/>
    <property type="project" value="UniProtKB-SubCell"/>
</dbReference>
<feature type="transmembrane region" description="Helical" evidence="7">
    <location>
        <begin position="185"/>
        <end position="207"/>
    </location>
</feature>
<feature type="domain" description="HAMP" evidence="9">
    <location>
        <begin position="666"/>
        <end position="718"/>
    </location>
</feature>
<dbReference type="GO" id="GO:0004888">
    <property type="term" value="F:transmembrane signaling receptor activity"/>
    <property type="evidence" value="ECO:0007669"/>
    <property type="project" value="InterPro"/>
</dbReference>
<evidence type="ECO:0000259" key="9">
    <source>
        <dbReference type="PROSITE" id="PS50885"/>
    </source>
</evidence>
<keyword evidence="7" id="KW-0812">Transmembrane</keyword>
<dbReference type="AlphaFoldDB" id="A0A2S6H5Z3"/>
<dbReference type="Gene3D" id="1.10.287.950">
    <property type="entry name" value="Methyl-accepting chemotaxis protein"/>
    <property type="match status" value="1"/>
</dbReference>
<dbReference type="CDD" id="cd11386">
    <property type="entry name" value="MCP_signal"/>
    <property type="match status" value="1"/>
</dbReference>
<name>A0A2S6H5Z3_9GAMM</name>
<dbReference type="Pfam" id="PF18947">
    <property type="entry name" value="HAMP_2"/>
    <property type="match status" value="4"/>
</dbReference>
<comment type="caution">
    <text evidence="10">The sequence shown here is derived from an EMBL/GenBank/DDBJ whole genome shotgun (WGS) entry which is preliminary data.</text>
</comment>
<dbReference type="PANTHER" id="PTHR43531:SF11">
    <property type="entry name" value="METHYL-ACCEPTING CHEMOTAXIS PROTEIN 3"/>
    <property type="match status" value="1"/>
</dbReference>
<reference evidence="10 11" key="1">
    <citation type="submission" date="2018-02" db="EMBL/GenBank/DDBJ databases">
        <title>Subsurface microbial communities from deep shales in Ohio and West Virginia, USA.</title>
        <authorList>
            <person name="Wrighton K."/>
        </authorList>
    </citation>
    <scope>NUCLEOTIDE SEQUENCE [LARGE SCALE GENOMIC DNA]</scope>
    <source>
        <strain evidence="10 11">OWC-G53F</strain>
    </source>
</reference>
<dbReference type="PROSITE" id="PS50885">
    <property type="entry name" value="HAMP"/>
    <property type="match status" value="2"/>
</dbReference>
<proteinExistence type="inferred from homology"/>
<evidence type="ECO:0000256" key="4">
    <source>
        <dbReference type="ARBA" id="ARBA00029447"/>
    </source>
</evidence>
<dbReference type="Pfam" id="PF18575">
    <property type="entry name" value="HAMP_N3"/>
    <property type="match status" value="1"/>
</dbReference>
<dbReference type="Pfam" id="PF12729">
    <property type="entry name" value="4HB_MCP_1"/>
    <property type="match status" value="1"/>
</dbReference>
<evidence type="ECO:0000256" key="2">
    <source>
        <dbReference type="ARBA" id="ARBA00022500"/>
    </source>
</evidence>
<dbReference type="EMBL" id="PTIY01000003">
    <property type="protein sequence ID" value="PPK72909.1"/>
    <property type="molecule type" value="Genomic_DNA"/>
</dbReference>
<evidence type="ECO:0000256" key="5">
    <source>
        <dbReference type="PROSITE-ProRule" id="PRU00284"/>
    </source>
</evidence>
<sequence length="992" mass="105577">MNNMTVTKKMTLLIGAAILGLISLAWLGQNRIDVVYEKTNFANINSVPSIVKLEKAIESLGRLRVRVYRHVLTPDASKKPEIEVKIKESLDKITSTLKTYESTITDNKDKQMLVEDQAALNEYLKGTEIALDLSRQNKTDQAREVLTQYAAQSERVNAAFNGHMDYKVDLAKKAADEAAAAKADAMLVSIIITAFELLLTALLGWFITRNLVRQLGAEPDVVAQLANKIAEGDLSSKIELKAGDTASLMFTVKNISDTLKALLADIDYMSSEHNKGDIDVVVDSKKFQGGFQVMAQGVNDMVGGHIAVKKKAMAVFKAFGEGNFEAPMEQLPGKKVFINNTIELVRGNLKAVMADTDNLVKAAADGQLNTRADATKHQGDFRKLIQGVNDTITNIVNPLNVAADYVDKIAKGNIPAKITDTYNGDFNVLKNNLNTCIDAVNALVDDANTLAVAAVEGRLQTRADASKHQGDFRKIVEGVNNTLDAVIGPLNVAADYVDNIAKGAIPAKITDTYNGDFNALKNNLNTCIDAVNALVADANTLAVAAVEGRLQTRADASKHQGDFRKIVEGVNNTLDAVIGPLNVAADYVDNISKGAIPAKITDTYNGDFNVLKNNLNTCIDAVNALVADANTLAVAAVEGRLQTRADASKHQGDFRKIVEGVNDTLDGVILPVNEAVSVLVDMEQGDLTRTVNGDYKGQLKDFKDTVNNTIAKLSQVISDVNDAASNIASASEEVSATAQSMSQATSEQAASVEETSASVEQMSASINQNTENAKVTDGMATQASSEAVQGGEAVKETVSAMKSIAGKIGIIDDIAYQTNLLALNAAIEAARAGEHGRGFAVVAAEVRKLAERSQIAAQEIGELATSSVDMAESAGKLLDTIVPSIKKTSDLVQEIAAASEEQSSGVGQINTAMDQLNKITQQNASSSEELAATSEEMSGQAAQLQDLIGFFTVDTSKGTGVTPLAKAKLSKPPVKKVAGVKRAANEVEFVNF</sequence>
<evidence type="ECO:0000256" key="6">
    <source>
        <dbReference type="SAM" id="Coils"/>
    </source>
</evidence>
<dbReference type="CDD" id="cd17527">
    <property type="entry name" value="HAMP_II"/>
    <property type="match status" value="1"/>
</dbReference>
<dbReference type="CDD" id="cd17528">
    <property type="entry name" value="HAMP_III"/>
    <property type="match status" value="1"/>
</dbReference>
<protein>
    <submittedName>
        <fullName evidence="10">Methyl-accepting chemotaxis protein</fullName>
    </submittedName>
</protein>
<accession>A0A2S6H5Z3</accession>
<keyword evidence="2" id="KW-0145">Chemotaxis</keyword>
<dbReference type="PRINTS" id="PR00260">
    <property type="entry name" value="CHEMTRNSDUCR"/>
</dbReference>
<dbReference type="GO" id="GO:0006935">
    <property type="term" value="P:chemotaxis"/>
    <property type="evidence" value="ECO:0007669"/>
    <property type="project" value="UniProtKB-KW"/>
</dbReference>
<dbReference type="Gene3D" id="1.20.120.1530">
    <property type="match status" value="3"/>
</dbReference>
<gene>
    <name evidence="10" type="ORF">B0F88_103348</name>
</gene>
<dbReference type="GO" id="GO:0007165">
    <property type="term" value="P:signal transduction"/>
    <property type="evidence" value="ECO:0007669"/>
    <property type="project" value="UniProtKB-KW"/>
</dbReference>
<dbReference type="RefSeq" id="WP_104422992.1">
    <property type="nucleotide sequence ID" value="NZ_PTIY01000003.1"/>
</dbReference>
<evidence type="ECO:0000256" key="3">
    <source>
        <dbReference type="ARBA" id="ARBA00023224"/>
    </source>
</evidence>
<dbReference type="InterPro" id="IPR003660">
    <property type="entry name" value="HAMP_dom"/>
</dbReference>
<dbReference type="InterPro" id="IPR024478">
    <property type="entry name" value="HlyB_4HB_MCP"/>
</dbReference>
<comment type="subcellular location">
    <subcellularLocation>
        <location evidence="1">Membrane</location>
    </subcellularLocation>
</comment>